<name>A0A7G7BSB6_9ACTN</name>
<evidence type="ECO:0000313" key="2">
    <source>
        <dbReference type="EMBL" id="QNE78231.1"/>
    </source>
</evidence>
<dbReference type="AlphaFoldDB" id="A0A7G7BSB6"/>
<dbReference type="EMBL" id="CP045702">
    <property type="protein sequence ID" value="QNE78231.1"/>
    <property type="molecule type" value="Genomic_DNA"/>
</dbReference>
<keyword evidence="1" id="KW-0812">Transmembrane</keyword>
<feature type="transmembrane region" description="Helical" evidence="1">
    <location>
        <begin position="20"/>
        <end position="39"/>
    </location>
</feature>
<evidence type="ECO:0000256" key="1">
    <source>
        <dbReference type="SAM" id="Phobius"/>
    </source>
</evidence>
<keyword evidence="3" id="KW-1185">Reference proteome</keyword>
<gene>
    <name evidence="2" type="ORF">F0344_29765</name>
</gene>
<evidence type="ECO:0000313" key="3">
    <source>
        <dbReference type="Proteomes" id="UP000515307"/>
    </source>
</evidence>
<organism evidence="2 3">
    <name type="scientific">Streptomyces finlayi</name>
    <dbReference type="NCBI Taxonomy" id="67296"/>
    <lineage>
        <taxon>Bacteria</taxon>
        <taxon>Bacillati</taxon>
        <taxon>Actinomycetota</taxon>
        <taxon>Actinomycetes</taxon>
        <taxon>Kitasatosporales</taxon>
        <taxon>Streptomycetaceae</taxon>
        <taxon>Streptomyces</taxon>
    </lineage>
</organism>
<reference evidence="3" key="1">
    <citation type="submission" date="2019-10" db="EMBL/GenBank/DDBJ databases">
        <title>Antimicrobial potential of Antarctic Bacteria.</title>
        <authorList>
            <person name="Benaud N."/>
            <person name="Edwards R.J."/>
            <person name="Ferrari B.C."/>
        </authorList>
    </citation>
    <scope>NUCLEOTIDE SEQUENCE [LARGE SCALE GENOMIC DNA]</scope>
    <source>
        <strain evidence="3">NBSH44</strain>
    </source>
</reference>
<keyword evidence="1" id="KW-0472">Membrane</keyword>
<accession>A0A7G7BSB6</accession>
<sequence length="57" mass="5466">MAKGSGAGEELAETGGTSNSAYLAVCGVAALAVGAAALFTSVRRRAASAASGARHSR</sequence>
<protein>
    <recommendedName>
        <fullName evidence="4">LPXTG cell wall anchor domain-containing protein</fullName>
    </recommendedName>
</protein>
<dbReference type="NCBIfam" id="NF041528">
    <property type="entry name" value="strep_LAETG"/>
    <property type="match status" value="1"/>
</dbReference>
<dbReference type="Proteomes" id="UP000515307">
    <property type="component" value="Chromosome"/>
</dbReference>
<dbReference type="KEGG" id="sfiy:F0344_29765"/>
<proteinExistence type="predicted"/>
<dbReference type="RefSeq" id="WP_185301686.1">
    <property type="nucleotide sequence ID" value="NZ_CP045702.1"/>
</dbReference>
<evidence type="ECO:0008006" key="4">
    <source>
        <dbReference type="Google" id="ProtNLM"/>
    </source>
</evidence>
<keyword evidence="1" id="KW-1133">Transmembrane helix</keyword>